<dbReference type="PANTHER" id="PTHR31221">
    <property type="entry name" value="WRKY TRANSCRIPTION FACTOR PROTEIN 1-RELATED"/>
    <property type="match status" value="1"/>
</dbReference>
<accession>A0A199VPY7</accession>
<dbReference type="AlphaFoldDB" id="A0A199VPY7"/>
<keyword evidence="5" id="KW-0539">Nucleus</keyword>
<keyword evidence="3" id="KW-0238">DNA-binding</keyword>
<keyword evidence="2" id="KW-0805">Transcription regulation</keyword>
<dbReference type="EMBL" id="LSRQ01001137">
    <property type="protein sequence ID" value="OAY79078.1"/>
    <property type="molecule type" value="Genomic_DNA"/>
</dbReference>
<dbReference type="SMART" id="SM00774">
    <property type="entry name" value="WRKY"/>
    <property type="match status" value="1"/>
</dbReference>
<dbReference type="Gene3D" id="2.20.25.80">
    <property type="entry name" value="WRKY domain"/>
    <property type="match status" value="1"/>
</dbReference>
<feature type="non-terminal residue" evidence="8">
    <location>
        <position position="309"/>
    </location>
</feature>
<feature type="region of interest" description="Disordered" evidence="6">
    <location>
        <begin position="270"/>
        <end position="291"/>
    </location>
</feature>
<dbReference type="PANTHER" id="PTHR31221:SF42">
    <property type="entry name" value="WRKY TRANSCRIPTION FACTOR 49-RELATED"/>
    <property type="match status" value="1"/>
</dbReference>
<organism evidence="8 9">
    <name type="scientific">Ananas comosus</name>
    <name type="common">Pineapple</name>
    <name type="synonym">Ananas ananas</name>
    <dbReference type="NCBI Taxonomy" id="4615"/>
    <lineage>
        <taxon>Eukaryota</taxon>
        <taxon>Viridiplantae</taxon>
        <taxon>Streptophyta</taxon>
        <taxon>Embryophyta</taxon>
        <taxon>Tracheophyta</taxon>
        <taxon>Spermatophyta</taxon>
        <taxon>Magnoliopsida</taxon>
        <taxon>Liliopsida</taxon>
        <taxon>Poales</taxon>
        <taxon>Bromeliaceae</taxon>
        <taxon>Bromelioideae</taxon>
        <taxon>Ananas</taxon>
    </lineage>
</organism>
<dbReference type="SUPFAM" id="SSF118290">
    <property type="entry name" value="WRKY DNA-binding domain"/>
    <property type="match status" value="1"/>
</dbReference>
<dbReference type="InterPro" id="IPR003657">
    <property type="entry name" value="WRKY_dom"/>
</dbReference>
<evidence type="ECO:0000256" key="1">
    <source>
        <dbReference type="ARBA" id="ARBA00004123"/>
    </source>
</evidence>
<dbReference type="GO" id="GO:0003700">
    <property type="term" value="F:DNA-binding transcription factor activity"/>
    <property type="evidence" value="ECO:0007669"/>
    <property type="project" value="InterPro"/>
</dbReference>
<keyword evidence="4" id="KW-0804">Transcription</keyword>
<name>A0A199VPY7_ANACO</name>
<dbReference type="SMR" id="A0A199VPY7"/>
<protein>
    <submittedName>
        <fullName evidence="8">Putative WRKY transcription factor 49</fullName>
    </submittedName>
</protein>
<evidence type="ECO:0000256" key="5">
    <source>
        <dbReference type="ARBA" id="ARBA00023242"/>
    </source>
</evidence>
<dbReference type="PROSITE" id="PS50811">
    <property type="entry name" value="WRKY"/>
    <property type="match status" value="1"/>
</dbReference>
<feature type="region of interest" description="Disordered" evidence="6">
    <location>
        <begin position="194"/>
        <end position="231"/>
    </location>
</feature>
<feature type="compositionally biased region" description="Polar residues" evidence="6">
    <location>
        <begin position="218"/>
        <end position="229"/>
    </location>
</feature>
<sequence length="309" mass="34376">MMDELDEMEQNWHDGLGEELMRELLDNTTPLFFAPQVAEAEEDSHRESVVNKLISTVYSGPTIGDIESALSLTSQSSDTENQNNSRPIVSLTEKGLSKMENKYTLRIKTCGNGLSDDGYKWRKYGQKAIKNSPNPRSYYRCTNPRCNAKKQVERSTEDPETLVVTYEGLHLHYTYSHFLLSRSPEFNSAGLSTAKKPKINPMGHKNQIPDYAPHEPAPQSSAIVSSEQSQGEDRFGDLQYGLLDEDEKSARGLGLLEDVVPLLVRKPCNSTTTSSCDPYSPQASSPSISSLSWTPNSPCIDMSILSNIM</sequence>
<dbReference type="InterPro" id="IPR036576">
    <property type="entry name" value="WRKY_dom_sf"/>
</dbReference>
<feature type="domain" description="WRKY" evidence="7">
    <location>
        <begin position="110"/>
        <end position="175"/>
    </location>
</feature>
<reference evidence="8 9" key="1">
    <citation type="journal article" date="2016" name="DNA Res.">
        <title>The draft genome of MD-2 pineapple using hybrid error correction of long reads.</title>
        <authorList>
            <person name="Redwan R.M."/>
            <person name="Saidin A."/>
            <person name="Kumar S.V."/>
        </authorList>
    </citation>
    <scope>NUCLEOTIDE SEQUENCE [LARGE SCALE GENOMIC DNA]</scope>
    <source>
        <strain evidence="9">cv. MD2</strain>
        <tissue evidence="8">Leaf</tissue>
    </source>
</reference>
<evidence type="ECO:0000256" key="4">
    <source>
        <dbReference type="ARBA" id="ARBA00023163"/>
    </source>
</evidence>
<feature type="compositionally biased region" description="Low complexity" evidence="6">
    <location>
        <begin position="278"/>
        <end position="291"/>
    </location>
</feature>
<evidence type="ECO:0000313" key="9">
    <source>
        <dbReference type="Proteomes" id="UP000092600"/>
    </source>
</evidence>
<evidence type="ECO:0000256" key="2">
    <source>
        <dbReference type="ARBA" id="ARBA00023015"/>
    </source>
</evidence>
<evidence type="ECO:0000259" key="7">
    <source>
        <dbReference type="PROSITE" id="PS50811"/>
    </source>
</evidence>
<evidence type="ECO:0000256" key="6">
    <source>
        <dbReference type="SAM" id="MobiDB-lite"/>
    </source>
</evidence>
<proteinExistence type="predicted"/>
<evidence type="ECO:0000313" key="8">
    <source>
        <dbReference type="EMBL" id="OAY79078.1"/>
    </source>
</evidence>
<comment type="subcellular location">
    <subcellularLocation>
        <location evidence="1">Nucleus</location>
    </subcellularLocation>
</comment>
<evidence type="ECO:0000256" key="3">
    <source>
        <dbReference type="ARBA" id="ARBA00023125"/>
    </source>
</evidence>
<dbReference type="Proteomes" id="UP000092600">
    <property type="component" value="Unassembled WGS sequence"/>
</dbReference>
<dbReference type="STRING" id="4615.A0A199VPY7"/>
<dbReference type="GO" id="GO:0043565">
    <property type="term" value="F:sequence-specific DNA binding"/>
    <property type="evidence" value="ECO:0007669"/>
    <property type="project" value="InterPro"/>
</dbReference>
<dbReference type="GO" id="GO:0005634">
    <property type="term" value="C:nucleus"/>
    <property type="evidence" value="ECO:0007669"/>
    <property type="project" value="UniProtKB-SubCell"/>
</dbReference>
<dbReference type="InterPro" id="IPR044810">
    <property type="entry name" value="WRKY_plant"/>
</dbReference>
<dbReference type="Pfam" id="PF03106">
    <property type="entry name" value="WRKY"/>
    <property type="match status" value="1"/>
</dbReference>
<gene>
    <name evidence="8" type="ORF">ACMD2_18393</name>
</gene>
<comment type="caution">
    <text evidence="8">The sequence shown here is derived from an EMBL/GenBank/DDBJ whole genome shotgun (WGS) entry which is preliminary data.</text>
</comment>